<evidence type="ECO:0000313" key="3">
    <source>
        <dbReference type="Proteomes" id="UP001209878"/>
    </source>
</evidence>
<feature type="transmembrane region" description="Helical" evidence="1">
    <location>
        <begin position="120"/>
        <end position="147"/>
    </location>
</feature>
<dbReference type="InterPro" id="IPR019170">
    <property type="entry name" value="Meckelin"/>
</dbReference>
<evidence type="ECO:0000313" key="2">
    <source>
        <dbReference type="EMBL" id="KAK2190885.1"/>
    </source>
</evidence>
<feature type="transmembrane region" description="Helical" evidence="1">
    <location>
        <begin position="84"/>
        <end position="100"/>
    </location>
</feature>
<proteinExistence type="predicted"/>
<comment type="caution">
    <text evidence="2">The sequence shown here is derived from an EMBL/GenBank/DDBJ whole genome shotgun (WGS) entry which is preliminary data.</text>
</comment>
<dbReference type="Pfam" id="PF09773">
    <property type="entry name" value="Meckelin"/>
    <property type="match status" value="3"/>
</dbReference>
<dbReference type="GO" id="GO:0060271">
    <property type="term" value="P:cilium assembly"/>
    <property type="evidence" value="ECO:0007669"/>
    <property type="project" value="InterPro"/>
</dbReference>
<dbReference type="PANTHER" id="PTHR21274">
    <property type="entry name" value="MECKELIN"/>
    <property type="match status" value="1"/>
</dbReference>
<evidence type="ECO:0008006" key="4">
    <source>
        <dbReference type="Google" id="ProtNLM"/>
    </source>
</evidence>
<name>A0AAD9UIS7_RIDPI</name>
<evidence type="ECO:0000256" key="1">
    <source>
        <dbReference type="SAM" id="Phobius"/>
    </source>
</evidence>
<organism evidence="2 3">
    <name type="scientific">Ridgeia piscesae</name>
    <name type="common">Tubeworm</name>
    <dbReference type="NCBI Taxonomy" id="27915"/>
    <lineage>
        <taxon>Eukaryota</taxon>
        <taxon>Metazoa</taxon>
        <taxon>Spiralia</taxon>
        <taxon>Lophotrochozoa</taxon>
        <taxon>Annelida</taxon>
        <taxon>Polychaeta</taxon>
        <taxon>Sedentaria</taxon>
        <taxon>Canalipalpata</taxon>
        <taxon>Sabellida</taxon>
        <taxon>Siboglinidae</taxon>
        <taxon>Ridgeia</taxon>
    </lineage>
</organism>
<keyword evidence="1" id="KW-0812">Transmembrane</keyword>
<sequence length="446" mass="51393">MSVERRLPSRQVPWVRPRPRWLGRRGAVRYVQKMVLNIELRDTSGQIFPPFLDITYASADTADYNADKKVEYKMSLVKYARDKSISAAVLSSFALIYTVLETWGWSKRAGKVSIDFITMIKFLVLFCGNLANMFFVILFGTALWWLIFFKRQTTVMLLLPTIFQEKEFVSYLISAFILKGVHLFHMIISQVTIDIFLLDWERPHGKAAQATDLKENVGQRSPVSIWRTCFIANEWNEIQTVRKRFIEDPVRQFVDLCSVTNTSVFILENGLYGYYIHGRSVHGCADTGMHEMLDNLKREEEDLCGQRGLLPGTEQQTFQIAIPRILRAQYDRILLPMNAPQSLHDIDYVVQDRMFIEGILDVEFRDSTDKGMFITDNGHSFDKVLFFGNERTLLVFDILLFTILDLIVNNFVLAGILTYLFDYVSTGMERVKGGSERGEGVSEGRE</sequence>
<dbReference type="PANTHER" id="PTHR21274:SF0">
    <property type="entry name" value="MECKELIN"/>
    <property type="match status" value="1"/>
</dbReference>
<feature type="transmembrane region" description="Helical" evidence="1">
    <location>
        <begin position="168"/>
        <end position="188"/>
    </location>
</feature>
<dbReference type="Proteomes" id="UP001209878">
    <property type="component" value="Unassembled WGS sequence"/>
</dbReference>
<keyword evidence="1" id="KW-0472">Membrane</keyword>
<dbReference type="EMBL" id="JAODUO010000065">
    <property type="protein sequence ID" value="KAK2190885.1"/>
    <property type="molecule type" value="Genomic_DNA"/>
</dbReference>
<feature type="transmembrane region" description="Helical" evidence="1">
    <location>
        <begin position="398"/>
        <end position="421"/>
    </location>
</feature>
<dbReference type="GO" id="GO:0036038">
    <property type="term" value="C:MKS complex"/>
    <property type="evidence" value="ECO:0007669"/>
    <property type="project" value="InterPro"/>
</dbReference>
<keyword evidence="3" id="KW-1185">Reference proteome</keyword>
<accession>A0AAD9UIS7</accession>
<gene>
    <name evidence="2" type="ORF">NP493_65g02038</name>
</gene>
<protein>
    <recommendedName>
        <fullName evidence="4">Meckelin</fullName>
    </recommendedName>
</protein>
<keyword evidence="1" id="KW-1133">Transmembrane helix</keyword>
<dbReference type="AlphaFoldDB" id="A0AAD9UIS7"/>
<reference evidence="2" key="1">
    <citation type="journal article" date="2023" name="Mol. Biol. Evol.">
        <title>Third-Generation Sequencing Reveals the Adaptive Role of the Epigenome in Three Deep-Sea Polychaetes.</title>
        <authorList>
            <person name="Perez M."/>
            <person name="Aroh O."/>
            <person name="Sun Y."/>
            <person name="Lan Y."/>
            <person name="Juniper S.K."/>
            <person name="Young C.R."/>
            <person name="Angers B."/>
            <person name="Qian P.Y."/>
        </authorList>
    </citation>
    <scope>NUCLEOTIDE SEQUENCE</scope>
    <source>
        <strain evidence="2">R07B-5</strain>
    </source>
</reference>